<dbReference type="EMBL" id="CAJNIZ010004747">
    <property type="protein sequence ID" value="CAE7235578.1"/>
    <property type="molecule type" value="Genomic_DNA"/>
</dbReference>
<protein>
    <submittedName>
        <fullName evidence="1">Eef2k protein</fullName>
    </submittedName>
</protein>
<accession>A0A812L565</accession>
<dbReference type="Proteomes" id="UP000649617">
    <property type="component" value="Unassembled WGS sequence"/>
</dbReference>
<evidence type="ECO:0000313" key="2">
    <source>
        <dbReference type="Proteomes" id="UP000649617"/>
    </source>
</evidence>
<organism evidence="1 2">
    <name type="scientific">Symbiodinium pilosum</name>
    <name type="common">Dinoflagellate</name>
    <dbReference type="NCBI Taxonomy" id="2952"/>
    <lineage>
        <taxon>Eukaryota</taxon>
        <taxon>Sar</taxon>
        <taxon>Alveolata</taxon>
        <taxon>Dinophyceae</taxon>
        <taxon>Suessiales</taxon>
        <taxon>Symbiodiniaceae</taxon>
        <taxon>Symbiodinium</taxon>
    </lineage>
</organism>
<proteinExistence type="predicted"/>
<reference evidence="1" key="1">
    <citation type="submission" date="2021-02" db="EMBL/GenBank/DDBJ databases">
        <authorList>
            <person name="Dougan E. K."/>
            <person name="Rhodes N."/>
            <person name="Thang M."/>
            <person name="Chan C."/>
        </authorList>
    </citation>
    <scope>NUCLEOTIDE SEQUENCE</scope>
</reference>
<gene>
    <name evidence="1" type="primary">Eef2k</name>
    <name evidence="1" type="ORF">SPIL2461_LOCUS3799</name>
</gene>
<keyword evidence="2" id="KW-1185">Reference proteome</keyword>
<sequence>MDHSDFLPQVCSTDAERWLCLALLRMASNLGILAAHGALARLLVDGVYSERSEESLLLAASCLEKFALESAEAGESDMKEPLKHEVCCKHGCVFGWDSHGWQPHSAFARAAELYENELRSQPGSWAKSRELWSSAAECALEDPKLAKQAMRYTEKAELEEPEADNAPVVAEDTQHAAGDGLVICLQGDLRERFQQFAAAFASPEHAVEHLLQLFEQAVAKEAFADGAMPVPEAKEECATDVAAPLKEAEVDEDVWALLG</sequence>
<comment type="caution">
    <text evidence="1">The sequence shown here is derived from an EMBL/GenBank/DDBJ whole genome shotgun (WGS) entry which is preliminary data.</text>
</comment>
<name>A0A812L565_SYMPI</name>
<evidence type="ECO:0000313" key="1">
    <source>
        <dbReference type="EMBL" id="CAE7235578.1"/>
    </source>
</evidence>
<dbReference type="OrthoDB" id="301415at2759"/>
<dbReference type="AlphaFoldDB" id="A0A812L565"/>